<sequence length="720" mass="78215">MFSSIMFMLFSVIVFTFTPKSCIADMLLQQPSLNLYSPGELEFTDVLVKRVGDNLTLICELRGDTALNYYWNFVSANNSIMEKPYIIEQNITLGSKLVKYELTETDSGRYVCSAPPFSQAKYIHVQPYSTTTCAHGAFVCGARCVLPAYVCDGRRDCLRGDDEAPALCGVLPCARNDRLNCSNGRCIPAAACCRTPSPLCRQPACCSEHPPPPMHSGFLDLEMPATHDDRRAPDDYGFIQSTIYTVTACALIFMIAVVLLVSTIAVVLLISAICKMHMKRAALRSYARADRLTRDHHALAQRHRFPPCYSAQLLEHHSPLASPARDTQCAVSTGSASPTNSERRTRLSALTSVFTSRYRQVPTQCAEVEMTAVTSTAASSPSRVLEYRSPAGGLLSDGAPGLNAANEHPDRHRLTLQLGRFQLSIPRFGRNETRPDTPNVAEINIDDLDFVRLNSNETYTLNGRTIRLLGGNFENYPPLSHGSHPPPYNEAMRYKLYGPPPEYLSRDRLNRTNSVDEEARSNIEMPPCYDELSTGNNAGNSNVMCGNGIAMTEGRIVIDTDVAANNVIGILDVASGGAGICLIGESSGNNNVFDNVMGNSNGNAGVMSLSNSSNVIANNATQSPTEENATCIANSSGNLNNNNVTTNLSSELDLKLVNNESNNDNNTVTNNGRYVGNGSQLSPERNGNNDTVETLKSVIDNLPAIDSDVNANDNVESVSC</sequence>
<accession>A0ABD0S5W7</accession>
<dbReference type="Gene3D" id="2.60.40.10">
    <property type="entry name" value="Immunoglobulins"/>
    <property type="match status" value="1"/>
</dbReference>
<dbReference type="Gene3D" id="4.10.400.10">
    <property type="entry name" value="Low-density Lipoprotein Receptor"/>
    <property type="match status" value="1"/>
</dbReference>
<dbReference type="Pfam" id="PF00057">
    <property type="entry name" value="Ldl_recept_a"/>
    <property type="match status" value="1"/>
</dbReference>
<dbReference type="InterPro" id="IPR002172">
    <property type="entry name" value="LDrepeatLR_classA_rpt"/>
</dbReference>
<gene>
    <name evidence="7" type="ORF">ABMA28_011631</name>
</gene>
<dbReference type="InterPro" id="IPR036179">
    <property type="entry name" value="Ig-like_dom_sf"/>
</dbReference>
<keyword evidence="4" id="KW-0472">Membrane</keyword>
<dbReference type="CDD" id="cd00112">
    <property type="entry name" value="LDLa"/>
    <property type="match status" value="1"/>
</dbReference>
<dbReference type="SUPFAM" id="SSF57424">
    <property type="entry name" value="LDL receptor-like module"/>
    <property type="match status" value="1"/>
</dbReference>
<feature type="signal peptide" evidence="5">
    <location>
        <begin position="1"/>
        <end position="24"/>
    </location>
</feature>
<dbReference type="EMBL" id="JBEDNZ010000029">
    <property type="protein sequence ID" value="KAL0809458.1"/>
    <property type="molecule type" value="Genomic_DNA"/>
</dbReference>
<feature type="compositionally biased region" description="Polar residues" evidence="3">
    <location>
        <begin position="329"/>
        <end position="340"/>
    </location>
</feature>
<dbReference type="AlphaFoldDB" id="A0ABD0S5W7"/>
<reference evidence="7 8" key="1">
    <citation type="submission" date="2024-06" db="EMBL/GenBank/DDBJ databases">
        <title>A chromosome-level genome assembly of beet webworm, Loxostege sticticalis.</title>
        <authorList>
            <person name="Zhang Y."/>
        </authorList>
    </citation>
    <scope>NUCLEOTIDE SEQUENCE [LARGE SCALE GENOMIC DNA]</scope>
    <source>
        <strain evidence="7">AQ028</strain>
        <tissue evidence="7">Male pupae</tissue>
    </source>
</reference>
<dbReference type="SUPFAM" id="SSF48726">
    <property type="entry name" value="Immunoglobulin"/>
    <property type="match status" value="1"/>
</dbReference>
<organism evidence="7 8">
    <name type="scientific">Loxostege sticticalis</name>
    <name type="common">Beet webworm moth</name>
    <dbReference type="NCBI Taxonomy" id="481309"/>
    <lineage>
        <taxon>Eukaryota</taxon>
        <taxon>Metazoa</taxon>
        <taxon>Ecdysozoa</taxon>
        <taxon>Arthropoda</taxon>
        <taxon>Hexapoda</taxon>
        <taxon>Insecta</taxon>
        <taxon>Pterygota</taxon>
        <taxon>Neoptera</taxon>
        <taxon>Endopterygota</taxon>
        <taxon>Lepidoptera</taxon>
        <taxon>Glossata</taxon>
        <taxon>Ditrysia</taxon>
        <taxon>Pyraloidea</taxon>
        <taxon>Crambidae</taxon>
        <taxon>Pyraustinae</taxon>
        <taxon>Loxostege</taxon>
    </lineage>
</organism>
<evidence type="ECO:0000256" key="2">
    <source>
        <dbReference type="PROSITE-ProRule" id="PRU00124"/>
    </source>
</evidence>
<evidence type="ECO:0000256" key="5">
    <source>
        <dbReference type="SAM" id="SignalP"/>
    </source>
</evidence>
<feature type="chain" id="PRO_5044813019" description="Ig-like domain-containing protein" evidence="5">
    <location>
        <begin position="25"/>
        <end position="720"/>
    </location>
</feature>
<dbReference type="InterPro" id="IPR013783">
    <property type="entry name" value="Ig-like_fold"/>
</dbReference>
<comment type="caution">
    <text evidence="7">The sequence shown here is derived from an EMBL/GenBank/DDBJ whole genome shotgun (WGS) entry which is preliminary data.</text>
</comment>
<evidence type="ECO:0000313" key="8">
    <source>
        <dbReference type="Proteomes" id="UP001549921"/>
    </source>
</evidence>
<feature type="compositionally biased region" description="Polar residues" evidence="3">
    <location>
        <begin position="677"/>
        <end position="690"/>
    </location>
</feature>
<dbReference type="SMART" id="SM00192">
    <property type="entry name" value="LDLa"/>
    <property type="match status" value="1"/>
</dbReference>
<feature type="region of interest" description="Disordered" evidence="3">
    <location>
        <begin position="660"/>
        <end position="690"/>
    </location>
</feature>
<evidence type="ECO:0000313" key="7">
    <source>
        <dbReference type="EMBL" id="KAL0809458.1"/>
    </source>
</evidence>
<comment type="caution">
    <text evidence="2">Lacks conserved residue(s) required for the propagation of feature annotation.</text>
</comment>
<dbReference type="PROSITE" id="PS50068">
    <property type="entry name" value="LDLRA_2"/>
    <property type="match status" value="1"/>
</dbReference>
<evidence type="ECO:0000256" key="1">
    <source>
        <dbReference type="ARBA" id="ARBA00023157"/>
    </source>
</evidence>
<feature type="compositionally biased region" description="Low complexity" evidence="3">
    <location>
        <begin position="660"/>
        <end position="671"/>
    </location>
</feature>
<evidence type="ECO:0000256" key="4">
    <source>
        <dbReference type="SAM" id="Phobius"/>
    </source>
</evidence>
<proteinExistence type="predicted"/>
<dbReference type="InterPro" id="IPR036055">
    <property type="entry name" value="LDL_receptor-like_sf"/>
</dbReference>
<dbReference type="Proteomes" id="UP001549921">
    <property type="component" value="Unassembled WGS sequence"/>
</dbReference>
<feature type="transmembrane region" description="Helical" evidence="4">
    <location>
        <begin position="250"/>
        <end position="274"/>
    </location>
</feature>
<keyword evidence="1" id="KW-1015">Disulfide bond</keyword>
<evidence type="ECO:0000256" key="3">
    <source>
        <dbReference type="SAM" id="MobiDB-lite"/>
    </source>
</evidence>
<keyword evidence="4" id="KW-1133">Transmembrane helix</keyword>
<feature type="region of interest" description="Disordered" evidence="3">
    <location>
        <begin position="324"/>
        <end position="344"/>
    </location>
</feature>
<name>A0ABD0S5W7_LOXSC</name>
<keyword evidence="4" id="KW-0812">Transmembrane</keyword>
<feature type="domain" description="Ig-like" evidence="6">
    <location>
        <begin position="31"/>
        <end position="114"/>
    </location>
</feature>
<protein>
    <recommendedName>
        <fullName evidence="6">Ig-like domain-containing protein</fullName>
    </recommendedName>
</protein>
<keyword evidence="5" id="KW-0732">Signal</keyword>
<dbReference type="PROSITE" id="PS50835">
    <property type="entry name" value="IG_LIKE"/>
    <property type="match status" value="1"/>
</dbReference>
<evidence type="ECO:0000259" key="6">
    <source>
        <dbReference type="PROSITE" id="PS50835"/>
    </source>
</evidence>
<dbReference type="InterPro" id="IPR007110">
    <property type="entry name" value="Ig-like_dom"/>
</dbReference>